<name>A0A9X9X4L7_9PROT</name>
<evidence type="ECO:0000259" key="1">
    <source>
        <dbReference type="Pfam" id="PF00535"/>
    </source>
</evidence>
<proteinExistence type="predicted"/>
<dbReference type="InterPro" id="IPR001173">
    <property type="entry name" value="Glyco_trans_2-like"/>
</dbReference>
<dbReference type="PANTHER" id="PTHR43685:SF11">
    <property type="entry name" value="GLYCOSYLTRANSFERASE TAGX-RELATED"/>
    <property type="match status" value="1"/>
</dbReference>
<dbReference type="Proteomes" id="UP001138751">
    <property type="component" value="Unassembled WGS sequence"/>
</dbReference>
<dbReference type="EMBL" id="JAAEDM010000140">
    <property type="protein sequence ID" value="MBR0674346.1"/>
    <property type="molecule type" value="Genomic_DNA"/>
</dbReference>
<dbReference type="SUPFAM" id="SSF53448">
    <property type="entry name" value="Nucleotide-diphospho-sugar transferases"/>
    <property type="match status" value="1"/>
</dbReference>
<gene>
    <name evidence="2" type="ORF">GXW76_24460</name>
</gene>
<organism evidence="2 3">
    <name type="scientific">Neoroseomonas soli</name>
    <dbReference type="NCBI Taxonomy" id="1081025"/>
    <lineage>
        <taxon>Bacteria</taxon>
        <taxon>Pseudomonadati</taxon>
        <taxon>Pseudomonadota</taxon>
        <taxon>Alphaproteobacteria</taxon>
        <taxon>Acetobacterales</taxon>
        <taxon>Acetobacteraceae</taxon>
        <taxon>Neoroseomonas</taxon>
    </lineage>
</organism>
<reference evidence="2" key="1">
    <citation type="submission" date="2020-01" db="EMBL/GenBank/DDBJ databases">
        <authorList>
            <person name="Rat A."/>
        </authorList>
    </citation>
    <scope>NUCLEOTIDE SEQUENCE</scope>
    <source>
        <strain evidence="2">LMG 31231</strain>
    </source>
</reference>
<feature type="domain" description="Glycosyltransferase 2-like" evidence="1">
    <location>
        <begin position="1"/>
        <end position="119"/>
    </location>
</feature>
<dbReference type="Gene3D" id="3.90.550.10">
    <property type="entry name" value="Spore Coat Polysaccharide Biosynthesis Protein SpsA, Chain A"/>
    <property type="match status" value="1"/>
</dbReference>
<keyword evidence="3" id="KW-1185">Reference proteome</keyword>
<evidence type="ECO:0000313" key="2">
    <source>
        <dbReference type="EMBL" id="MBR0674346.1"/>
    </source>
</evidence>
<dbReference type="PANTHER" id="PTHR43685">
    <property type="entry name" value="GLYCOSYLTRANSFERASE"/>
    <property type="match status" value="1"/>
</dbReference>
<dbReference type="InterPro" id="IPR050834">
    <property type="entry name" value="Glycosyltransf_2"/>
</dbReference>
<dbReference type="Pfam" id="PF00535">
    <property type="entry name" value="Glycos_transf_2"/>
    <property type="match status" value="1"/>
</dbReference>
<protein>
    <submittedName>
        <fullName evidence="2">Glycosyltransferase</fullName>
    </submittedName>
</protein>
<comment type="caution">
    <text evidence="2">The sequence shown here is derived from an EMBL/GenBank/DDBJ whole genome shotgun (WGS) entry which is preliminary data.</text>
</comment>
<dbReference type="AlphaFoldDB" id="A0A9X9X4L7"/>
<evidence type="ECO:0000313" key="3">
    <source>
        <dbReference type="Proteomes" id="UP001138751"/>
    </source>
</evidence>
<reference evidence="2" key="2">
    <citation type="journal article" date="2021" name="Syst. Appl. Microbiol.">
        <title>Roseomonas hellenica sp. nov., isolated from roots of wild-growing Alkanna tinctoria.</title>
        <authorList>
            <person name="Rat A."/>
            <person name="Naranjo H.D."/>
            <person name="Lebbe L."/>
            <person name="Cnockaert M."/>
            <person name="Krigas N."/>
            <person name="Grigoriadou K."/>
            <person name="Maloupa E."/>
            <person name="Willems A."/>
        </authorList>
    </citation>
    <scope>NUCLEOTIDE SEQUENCE</scope>
    <source>
        <strain evidence="2">LMG 31231</strain>
    </source>
</reference>
<dbReference type="InterPro" id="IPR029044">
    <property type="entry name" value="Nucleotide-diphossugar_trans"/>
</dbReference>
<sequence length="306" mass="33669">MPTYNGEHWIADALNSIASGGDSDGIECIIIDSSKSSATLDIVSSFSDRLQLYAMQRLDLPTWQQKTNLGLDLASADYVCTLHQDDKWLPGRSSDVRRWISEAPHVALHLSPAIIIGSKGEKLGVWRCPFPIGMVSNETFIPNIIVQNFVAMPAPVFRRDLALAAGGVDEDLGYTGDWDLWIKLGLLGEVWYHEFPVSAFRVHAASLTVSSARSPDYFEAQQRTVLQRHMEHVPLASRVKVLRAAEASIAVNVALASAANGMPQLIPRALCRLLSLGPLGIWRFLSTSRLTERVMPRIRAKLSGAL</sequence>
<accession>A0A9X9X4L7</accession>